<organism evidence="3 4">
    <name type="scientific">Streptomyces coelicoflavus</name>
    <dbReference type="NCBI Taxonomy" id="285562"/>
    <lineage>
        <taxon>Bacteria</taxon>
        <taxon>Bacillati</taxon>
        <taxon>Actinomycetota</taxon>
        <taxon>Actinomycetes</taxon>
        <taxon>Kitasatosporales</taxon>
        <taxon>Streptomycetaceae</taxon>
        <taxon>Streptomyces</taxon>
    </lineage>
</organism>
<dbReference type="PANTHER" id="PTHR43639">
    <property type="entry name" value="OXIDOREDUCTASE, SHORT-CHAIN DEHYDROGENASE/REDUCTASE FAMILY (AFU_ORTHOLOGUE AFUA_5G02870)"/>
    <property type="match status" value="1"/>
</dbReference>
<protein>
    <submittedName>
        <fullName evidence="3">SDR family oxidoreductase</fullName>
    </submittedName>
</protein>
<dbReference type="AlphaFoldDB" id="A0A6N9UNZ5"/>
<dbReference type="SUPFAM" id="SSF51735">
    <property type="entry name" value="NAD(P)-binding Rossmann-fold domains"/>
    <property type="match status" value="1"/>
</dbReference>
<dbReference type="PROSITE" id="PS00061">
    <property type="entry name" value="ADH_SHORT"/>
    <property type="match status" value="1"/>
</dbReference>
<dbReference type="InterPro" id="IPR002347">
    <property type="entry name" value="SDR_fam"/>
</dbReference>
<keyword evidence="4" id="KW-1185">Reference proteome</keyword>
<gene>
    <name evidence="3" type="ORF">G3I46_15640</name>
</gene>
<dbReference type="PRINTS" id="PR00081">
    <property type="entry name" value="GDHRDH"/>
</dbReference>
<name>A0A6N9UNZ5_9ACTN</name>
<dbReference type="InterPro" id="IPR036291">
    <property type="entry name" value="NAD(P)-bd_dom_sf"/>
</dbReference>
<dbReference type="InterPro" id="IPR020904">
    <property type="entry name" value="Sc_DH/Rdtase_CS"/>
</dbReference>
<dbReference type="PRINTS" id="PR00080">
    <property type="entry name" value="SDRFAMILY"/>
</dbReference>
<keyword evidence="2" id="KW-0560">Oxidoreductase</keyword>
<dbReference type="RefSeq" id="WP_108988020.1">
    <property type="nucleotide sequence ID" value="NZ_BEWB01000005.1"/>
</dbReference>
<evidence type="ECO:0000256" key="2">
    <source>
        <dbReference type="ARBA" id="ARBA00023002"/>
    </source>
</evidence>
<dbReference type="GO" id="GO:0016491">
    <property type="term" value="F:oxidoreductase activity"/>
    <property type="evidence" value="ECO:0007669"/>
    <property type="project" value="UniProtKB-KW"/>
</dbReference>
<evidence type="ECO:0000313" key="3">
    <source>
        <dbReference type="EMBL" id="NEB17933.1"/>
    </source>
</evidence>
<dbReference type="EMBL" id="JAAGMB010000340">
    <property type="protein sequence ID" value="NEB17933.1"/>
    <property type="molecule type" value="Genomic_DNA"/>
</dbReference>
<dbReference type="Pfam" id="PF13561">
    <property type="entry name" value="adh_short_C2"/>
    <property type="match status" value="1"/>
</dbReference>
<comment type="similarity">
    <text evidence="1">Belongs to the short-chain dehydrogenases/reductases (SDR) family.</text>
</comment>
<reference evidence="3 4" key="1">
    <citation type="submission" date="2020-01" db="EMBL/GenBank/DDBJ databases">
        <title>Insect and environment-associated Actinomycetes.</title>
        <authorList>
            <person name="Currrie C."/>
            <person name="Chevrette M."/>
            <person name="Carlson C."/>
            <person name="Stubbendieck R."/>
            <person name="Wendt-Pienkowski E."/>
        </authorList>
    </citation>
    <scope>NUCLEOTIDE SEQUENCE [LARGE SCALE GENOMIC DNA]</scope>
    <source>
        <strain evidence="3 4">SID14172</strain>
    </source>
</reference>
<proteinExistence type="inferred from homology"/>
<dbReference type="FunFam" id="3.40.50.720:FF:000084">
    <property type="entry name" value="Short-chain dehydrogenase reductase"/>
    <property type="match status" value="1"/>
</dbReference>
<dbReference type="CDD" id="cd05233">
    <property type="entry name" value="SDR_c"/>
    <property type="match status" value="1"/>
</dbReference>
<dbReference type="Proteomes" id="UP000469545">
    <property type="component" value="Unassembled WGS sequence"/>
</dbReference>
<evidence type="ECO:0000256" key="1">
    <source>
        <dbReference type="ARBA" id="ARBA00006484"/>
    </source>
</evidence>
<comment type="caution">
    <text evidence="3">The sequence shown here is derived from an EMBL/GenBank/DDBJ whole genome shotgun (WGS) entry which is preliminary data.</text>
</comment>
<evidence type="ECO:0000313" key="4">
    <source>
        <dbReference type="Proteomes" id="UP000469545"/>
    </source>
</evidence>
<accession>A0A6N9UNZ5</accession>
<sequence>MTEPVRSLDGKVALVSGAGQGVGRGIALALASEGVRVAVLGRTAAKLEATCELLRARGVEAEPFVLDVLDTDRIPGTVDAVAARFGRIDILVNNAYTGCYGPLLSLSGAQFRKGFESGPFAAFAFMNAAHPHLKRNGGAIVNVVTSAMVRWDLSTYGAYAAAKTALRTLTRAAANEWGRDGIRVNAVAPHAVSPAYATWQDAHPEEAAEFSATIPLGYVGDCERDIGRAVVMLCGPDARYLTGATVPLDGGQANFD</sequence>
<dbReference type="PANTHER" id="PTHR43639:SF1">
    <property type="entry name" value="SHORT-CHAIN DEHYDROGENASE_REDUCTASE FAMILY PROTEIN"/>
    <property type="match status" value="1"/>
</dbReference>
<dbReference type="Gene3D" id="3.40.50.720">
    <property type="entry name" value="NAD(P)-binding Rossmann-like Domain"/>
    <property type="match status" value="1"/>
</dbReference>